<keyword evidence="1" id="KW-0472">Membrane</keyword>
<keyword evidence="1" id="KW-0812">Transmembrane</keyword>
<comment type="caution">
    <text evidence="2">The sequence shown here is derived from an EMBL/GenBank/DDBJ whole genome shotgun (WGS) entry which is preliminary data.</text>
</comment>
<evidence type="ECO:0000313" key="3">
    <source>
        <dbReference type="Proteomes" id="UP000050511"/>
    </source>
</evidence>
<proteinExistence type="predicted"/>
<dbReference type="EMBL" id="LKLZ01000003">
    <property type="protein sequence ID" value="KPN43906.1"/>
    <property type="molecule type" value="Genomic_DNA"/>
</dbReference>
<gene>
    <name evidence="2" type="ORF">WJL_0979</name>
</gene>
<dbReference type="Proteomes" id="UP000050511">
    <property type="component" value="Unassembled WGS sequence"/>
</dbReference>
<accession>A0A837PA40</accession>
<reference evidence="2 3" key="1">
    <citation type="submission" date="2015-10" db="EMBL/GenBank/DDBJ databases">
        <title>Resequencing of Lactobacillus plantarum WJL strain genome.</title>
        <authorList>
            <person name="Martino M.E."/>
        </authorList>
    </citation>
    <scope>NUCLEOTIDE SEQUENCE [LARGE SCALE GENOMIC DNA]</scope>
    <source>
        <strain evidence="2 3">WJL</strain>
    </source>
</reference>
<sequence>MEGQVVESNTKNSRLGVIFAFLLGAMIIGGGIYLAAIGHPYGTWFSLGGVVSLVGVFVYGTRSSQKERVKKDKQRKN</sequence>
<organism evidence="2 3">
    <name type="scientific">Lactiplantibacillus plantarum WJL</name>
    <dbReference type="NCBI Taxonomy" id="1350466"/>
    <lineage>
        <taxon>Bacteria</taxon>
        <taxon>Bacillati</taxon>
        <taxon>Bacillota</taxon>
        <taxon>Bacilli</taxon>
        <taxon>Lactobacillales</taxon>
        <taxon>Lactobacillaceae</taxon>
        <taxon>Lactiplantibacillus</taxon>
    </lineage>
</organism>
<evidence type="ECO:0000256" key="1">
    <source>
        <dbReference type="SAM" id="Phobius"/>
    </source>
</evidence>
<evidence type="ECO:0000313" key="2">
    <source>
        <dbReference type="EMBL" id="KPN43906.1"/>
    </source>
</evidence>
<feature type="transmembrane region" description="Helical" evidence="1">
    <location>
        <begin position="15"/>
        <end position="35"/>
    </location>
</feature>
<name>A0A837PA40_LACPN</name>
<feature type="transmembrane region" description="Helical" evidence="1">
    <location>
        <begin position="41"/>
        <end position="61"/>
    </location>
</feature>
<dbReference type="AlphaFoldDB" id="A0A837PA40"/>
<protein>
    <submittedName>
        <fullName evidence="2">Uncharacterized protein</fullName>
    </submittedName>
</protein>
<keyword evidence="1" id="KW-1133">Transmembrane helix</keyword>